<feature type="region of interest" description="Disordered" evidence="1">
    <location>
        <begin position="1"/>
        <end position="22"/>
    </location>
</feature>
<evidence type="ECO:0000313" key="3">
    <source>
        <dbReference type="Proteomes" id="UP000284706"/>
    </source>
</evidence>
<dbReference type="InParanoid" id="A0A409X4H7"/>
<dbReference type="Proteomes" id="UP000284706">
    <property type="component" value="Unassembled WGS sequence"/>
</dbReference>
<gene>
    <name evidence="2" type="ORF">CVT26_011411</name>
</gene>
<evidence type="ECO:0000256" key="1">
    <source>
        <dbReference type="SAM" id="MobiDB-lite"/>
    </source>
</evidence>
<dbReference type="EMBL" id="NHYE01004249">
    <property type="protein sequence ID" value="PPQ85656.1"/>
    <property type="molecule type" value="Genomic_DNA"/>
</dbReference>
<reference evidence="2 3" key="1">
    <citation type="journal article" date="2018" name="Evol. Lett.">
        <title>Horizontal gene cluster transfer increased hallucinogenic mushroom diversity.</title>
        <authorList>
            <person name="Reynolds H.T."/>
            <person name="Vijayakumar V."/>
            <person name="Gluck-Thaler E."/>
            <person name="Korotkin H.B."/>
            <person name="Matheny P.B."/>
            <person name="Slot J.C."/>
        </authorList>
    </citation>
    <scope>NUCLEOTIDE SEQUENCE [LARGE SCALE GENOMIC DNA]</scope>
    <source>
        <strain evidence="2 3">SRW20</strain>
    </source>
</reference>
<proteinExistence type="predicted"/>
<organism evidence="2 3">
    <name type="scientific">Gymnopilus dilepis</name>
    <dbReference type="NCBI Taxonomy" id="231916"/>
    <lineage>
        <taxon>Eukaryota</taxon>
        <taxon>Fungi</taxon>
        <taxon>Dikarya</taxon>
        <taxon>Basidiomycota</taxon>
        <taxon>Agaricomycotina</taxon>
        <taxon>Agaricomycetes</taxon>
        <taxon>Agaricomycetidae</taxon>
        <taxon>Agaricales</taxon>
        <taxon>Agaricineae</taxon>
        <taxon>Hymenogastraceae</taxon>
        <taxon>Gymnopilus</taxon>
    </lineage>
</organism>
<evidence type="ECO:0000313" key="2">
    <source>
        <dbReference type="EMBL" id="PPQ85656.1"/>
    </source>
</evidence>
<protein>
    <submittedName>
        <fullName evidence="2">Uncharacterized protein</fullName>
    </submittedName>
</protein>
<sequence length="73" mass="8594">MGAMEQRNMIAREEFEKKKKAREARNLQYPRFLRLTPRRCGRTVGAKKVDLLARLSDPSVTKNVTLRRHQKRG</sequence>
<name>A0A409X4H7_9AGAR</name>
<accession>A0A409X4H7</accession>
<comment type="caution">
    <text evidence="2">The sequence shown here is derived from an EMBL/GenBank/DDBJ whole genome shotgun (WGS) entry which is preliminary data.</text>
</comment>
<dbReference type="AlphaFoldDB" id="A0A409X4H7"/>
<keyword evidence="3" id="KW-1185">Reference proteome</keyword>